<dbReference type="SUPFAM" id="SSF53756">
    <property type="entry name" value="UDP-Glycosyltransferase/glycogen phosphorylase"/>
    <property type="match status" value="1"/>
</dbReference>
<keyword evidence="3" id="KW-0808">Transferase</keyword>
<evidence type="ECO:0000313" key="4">
    <source>
        <dbReference type="Proteomes" id="UP000316080"/>
    </source>
</evidence>
<dbReference type="InterPro" id="IPR001296">
    <property type="entry name" value="Glyco_trans_1"/>
</dbReference>
<dbReference type="InterPro" id="IPR001830">
    <property type="entry name" value="Glyco_trans_20"/>
</dbReference>
<dbReference type="InterPro" id="IPR050194">
    <property type="entry name" value="Glycosyltransferase_grp1"/>
</dbReference>
<evidence type="ECO:0000313" key="2">
    <source>
        <dbReference type="EMBL" id="RZN57888.1"/>
    </source>
</evidence>
<dbReference type="PANTHER" id="PTHR45947">
    <property type="entry name" value="SULFOQUINOVOSYL TRANSFERASE SQD2"/>
    <property type="match status" value="1"/>
</dbReference>
<dbReference type="GO" id="GO:0005992">
    <property type="term" value="P:trehalose biosynthetic process"/>
    <property type="evidence" value="ECO:0007669"/>
    <property type="project" value="InterPro"/>
</dbReference>
<dbReference type="EMBL" id="RXIH01000001">
    <property type="protein sequence ID" value="RZN57888.1"/>
    <property type="molecule type" value="Genomic_DNA"/>
</dbReference>
<dbReference type="CDD" id="cd03801">
    <property type="entry name" value="GT4_PimA-like"/>
    <property type="match status" value="1"/>
</dbReference>
<sequence>MKILFVSQSFFPSTGGVSYYLIWLAHRLREKSHDAIFINLKKPGGLSEEEIEGFKVYRVPADSEIEKEVLEGYTNFKELLLKVFHERNISLDRLYNKHIYGFNEYIKVNQYFEKRIREVIKKEEPDIVHIHDFQLLPLSKMIIDLKLPKPFTWHIPFPESIEILWRKFVVEYLREYSISIFSTKSYVSTALRSGLEWNKVSCIPPFIEVEDSNIDFRKAYNIKEDEKIILCVARIDRLKGQKFLIEAASRLRNIKFKLIFIGNGSLSKEILKVKDKEEYLRELQELISLKGLNNNVIFTGAISREMLMAAYKACDVVVLPSIQEGFGLAITEAMAFGKPVIGSCIGGISTQIWPGINGFLVSPGDVKALSECLEYILINEDIAKKMGAEGKKIFKEQFSSERGAKDHIALYKRLLGE</sequence>
<feature type="domain" description="Glycosyl transferase family 1" evidence="1">
    <location>
        <begin position="215"/>
        <end position="392"/>
    </location>
</feature>
<dbReference type="Proteomes" id="UP000317265">
    <property type="component" value="Unassembled WGS sequence"/>
</dbReference>
<dbReference type="GO" id="GO:0016757">
    <property type="term" value="F:glycosyltransferase activity"/>
    <property type="evidence" value="ECO:0007669"/>
    <property type="project" value="InterPro"/>
</dbReference>
<reference evidence="2 4" key="2">
    <citation type="journal article" date="2019" name="Nat. Microbiol.">
        <title>Wide diversity of methane and short-chain alkane metabolisms in uncultured archaea.</title>
        <authorList>
            <person name="Borrel G."/>
            <person name="Adam P.S."/>
            <person name="McKay L.J."/>
            <person name="Chen L.X."/>
            <person name="Sierra-Garcia I.N."/>
            <person name="Sieber C.M."/>
            <person name="Letourneur Q."/>
            <person name="Ghozlane A."/>
            <person name="Andersen G.L."/>
            <person name="Li W.J."/>
            <person name="Hallam S.J."/>
            <person name="Muyzer G."/>
            <person name="de Oliveira V.M."/>
            <person name="Inskeep W.P."/>
            <person name="Banfield J.F."/>
            <person name="Gribaldo S."/>
        </authorList>
    </citation>
    <scope>NUCLEOTIDE SEQUENCE [LARGE SCALE GENOMIC DNA]</scope>
    <source>
        <strain evidence="2">Verst-YHS</strain>
    </source>
</reference>
<evidence type="ECO:0000313" key="5">
    <source>
        <dbReference type="Proteomes" id="UP000317265"/>
    </source>
</evidence>
<dbReference type="Pfam" id="PF00982">
    <property type="entry name" value="Glyco_transf_20"/>
    <property type="match status" value="1"/>
</dbReference>
<reference evidence="3 5" key="1">
    <citation type="journal article" date="2019" name="Nat. Microbiol.">
        <title>Expanding anaerobic alkane metabolism in the domain of Archaea.</title>
        <authorList>
            <person name="Wang Y."/>
            <person name="Wegener G."/>
            <person name="Hou J."/>
            <person name="Wang F."/>
            <person name="Xiao X."/>
        </authorList>
    </citation>
    <scope>NUCLEOTIDE SEQUENCE [LARGE SCALE GENOMIC DNA]</scope>
    <source>
        <strain evidence="3">WYZ-LMO11</strain>
    </source>
</reference>
<accession>A0A523BAL6</accession>
<evidence type="ECO:0000313" key="3">
    <source>
        <dbReference type="EMBL" id="TDA37996.1"/>
    </source>
</evidence>
<dbReference type="Proteomes" id="UP000316080">
    <property type="component" value="Unassembled WGS sequence"/>
</dbReference>
<organism evidence="3 5">
    <name type="scientific">Thermoproteota archaeon</name>
    <dbReference type="NCBI Taxonomy" id="2056631"/>
    <lineage>
        <taxon>Archaea</taxon>
        <taxon>Thermoproteota</taxon>
    </lineage>
</organism>
<protein>
    <submittedName>
        <fullName evidence="3">Glycosyltransferase family 1 protein</fullName>
    </submittedName>
</protein>
<dbReference type="Gene3D" id="3.40.50.2000">
    <property type="entry name" value="Glycogen Phosphorylase B"/>
    <property type="match status" value="2"/>
</dbReference>
<dbReference type="EMBL" id="QNVI01000061">
    <property type="protein sequence ID" value="TDA37996.1"/>
    <property type="molecule type" value="Genomic_DNA"/>
</dbReference>
<dbReference type="PANTHER" id="PTHR45947:SF3">
    <property type="entry name" value="SULFOQUINOVOSYL TRANSFERASE SQD2"/>
    <property type="match status" value="1"/>
</dbReference>
<dbReference type="AlphaFoldDB" id="A0A523BAL6"/>
<evidence type="ECO:0000259" key="1">
    <source>
        <dbReference type="Pfam" id="PF00534"/>
    </source>
</evidence>
<comment type="caution">
    <text evidence="3">The sequence shown here is derived from an EMBL/GenBank/DDBJ whole genome shotgun (WGS) entry which is preliminary data.</text>
</comment>
<gene>
    <name evidence="3" type="ORF">DSO09_05675</name>
    <name evidence="2" type="ORF">EF809_00310</name>
</gene>
<name>A0A523BAL6_9CREN</name>
<proteinExistence type="predicted"/>
<dbReference type="Pfam" id="PF00534">
    <property type="entry name" value="Glycos_transf_1"/>
    <property type="match status" value="1"/>
</dbReference>